<accession>A0A0E9RFQ3</accession>
<protein>
    <submittedName>
        <fullName evidence="2">Uncharacterized protein</fullName>
    </submittedName>
</protein>
<dbReference type="EMBL" id="GBXM01080611">
    <property type="protein sequence ID" value="JAH27966.1"/>
    <property type="molecule type" value="Transcribed_RNA"/>
</dbReference>
<proteinExistence type="predicted"/>
<feature type="compositionally biased region" description="Basic residues" evidence="1">
    <location>
        <begin position="1"/>
        <end position="12"/>
    </location>
</feature>
<name>A0A0E9RFQ3_ANGAN</name>
<evidence type="ECO:0000313" key="2">
    <source>
        <dbReference type="EMBL" id="JAH27966.1"/>
    </source>
</evidence>
<feature type="compositionally biased region" description="Pro residues" evidence="1">
    <location>
        <begin position="17"/>
        <end position="26"/>
    </location>
</feature>
<reference evidence="2" key="2">
    <citation type="journal article" date="2015" name="Fish Shellfish Immunol.">
        <title>Early steps in the European eel (Anguilla anguilla)-Vibrio vulnificus interaction in the gills: Role of the RtxA13 toxin.</title>
        <authorList>
            <person name="Callol A."/>
            <person name="Pajuelo D."/>
            <person name="Ebbesson L."/>
            <person name="Teles M."/>
            <person name="MacKenzie S."/>
            <person name="Amaro C."/>
        </authorList>
    </citation>
    <scope>NUCLEOTIDE SEQUENCE</scope>
</reference>
<reference evidence="2" key="1">
    <citation type="submission" date="2014-11" db="EMBL/GenBank/DDBJ databases">
        <authorList>
            <person name="Amaro Gonzalez C."/>
        </authorList>
    </citation>
    <scope>NUCLEOTIDE SEQUENCE</scope>
</reference>
<evidence type="ECO:0000256" key="1">
    <source>
        <dbReference type="SAM" id="MobiDB-lite"/>
    </source>
</evidence>
<dbReference type="AlphaFoldDB" id="A0A0E9RFQ3"/>
<sequence>MTAKSLLRHGLRQWRPPAGPCTPPSQ</sequence>
<feature type="region of interest" description="Disordered" evidence="1">
    <location>
        <begin position="1"/>
        <end position="26"/>
    </location>
</feature>
<organism evidence="2">
    <name type="scientific">Anguilla anguilla</name>
    <name type="common">European freshwater eel</name>
    <name type="synonym">Muraena anguilla</name>
    <dbReference type="NCBI Taxonomy" id="7936"/>
    <lineage>
        <taxon>Eukaryota</taxon>
        <taxon>Metazoa</taxon>
        <taxon>Chordata</taxon>
        <taxon>Craniata</taxon>
        <taxon>Vertebrata</taxon>
        <taxon>Euteleostomi</taxon>
        <taxon>Actinopterygii</taxon>
        <taxon>Neopterygii</taxon>
        <taxon>Teleostei</taxon>
        <taxon>Anguilliformes</taxon>
        <taxon>Anguillidae</taxon>
        <taxon>Anguilla</taxon>
    </lineage>
</organism>